<dbReference type="WBParaSite" id="JU765_v2.g17010.t1">
    <property type="protein sequence ID" value="JU765_v2.g17010.t1"/>
    <property type="gene ID" value="JU765_v2.g17010"/>
</dbReference>
<evidence type="ECO:0000313" key="2">
    <source>
        <dbReference type="WBParaSite" id="JU765_v2.g17010.t1"/>
    </source>
</evidence>
<organism evidence="1 2">
    <name type="scientific">Panagrolaimus sp. JU765</name>
    <dbReference type="NCBI Taxonomy" id="591449"/>
    <lineage>
        <taxon>Eukaryota</taxon>
        <taxon>Metazoa</taxon>
        <taxon>Ecdysozoa</taxon>
        <taxon>Nematoda</taxon>
        <taxon>Chromadorea</taxon>
        <taxon>Rhabditida</taxon>
        <taxon>Tylenchina</taxon>
        <taxon>Panagrolaimomorpha</taxon>
        <taxon>Panagrolaimoidea</taxon>
        <taxon>Panagrolaimidae</taxon>
        <taxon>Panagrolaimus</taxon>
    </lineage>
</organism>
<dbReference type="Proteomes" id="UP000887576">
    <property type="component" value="Unplaced"/>
</dbReference>
<accession>A0AC34QJY2</accession>
<protein>
    <submittedName>
        <fullName evidence="2">Moesin/ezrin/radixin homolog 1</fullName>
    </submittedName>
</protein>
<evidence type="ECO:0000313" key="1">
    <source>
        <dbReference type="Proteomes" id="UP000887576"/>
    </source>
</evidence>
<name>A0AC34QJY2_9BILA</name>
<reference evidence="2" key="1">
    <citation type="submission" date="2022-11" db="UniProtKB">
        <authorList>
            <consortium name="WormBaseParasite"/>
        </authorList>
    </citation>
    <scope>IDENTIFICATION</scope>
</reference>
<sequence length="489" mass="56069">MIRFGTGTYNVRDTEGVRPELPPACTSKTPINPKPSTSMLKCKVFFLDDSEQEFYFHKNALGEELLEKIYAHVELVEKDFFGLQFVSILDVNSSGSRMKWLDAKKSIKRQMVCPPYHLFFRVKFYVNDPSKLIEEYTRYQFYLQLRKDLIEGRLPCTDEEAAILGSYAAQSEIGDFSPEEHAENYLDSLRIIPNQKPEVLQRIAHLHQLHVGLVPSEAEFKFLDIAKHLNLYGFDLYEAKDGNDSDICIGVNSNGISIFQSGLKLNSFPWAAIIKISFKRKQFYIQMKTLDEKRDQVDTVLVFNAISSRNCKLLWKSCIECHTFFRLIAPPAIPQKSLFHLGSRFRYSGRTEYQTVEEMRRKARVERNFNRHCSMTAGSRYRNEVGIDGPQSSSMSTASNSSAFSATSAADFASKFSSRCRRLIPSGGRAASFLRENIIRKKMAQFTEMNPTAALPSFFQQFIPRSSSTFKLNQELTRPDDAEFADDEW</sequence>
<proteinExistence type="predicted"/>